<dbReference type="InterPro" id="IPR020103">
    <property type="entry name" value="PsdUridine_synth_cat_dom_sf"/>
</dbReference>
<dbReference type="AlphaFoldDB" id="A0A9W7LD92"/>
<keyword evidence="5" id="KW-1185">Reference proteome</keyword>
<dbReference type="Gene3D" id="3.30.2350.10">
    <property type="entry name" value="Pseudouridine synthase"/>
    <property type="match status" value="1"/>
</dbReference>
<feature type="signal peptide" evidence="2">
    <location>
        <begin position="1"/>
        <end position="21"/>
    </location>
</feature>
<dbReference type="OrthoDB" id="418349at2759"/>
<dbReference type="EMBL" id="BRYA01000291">
    <property type="protein sequence ID" value="GMI46284.1"/>
    <property type="molecule type" value="Genomic_DNA"/>
</dbReference>
<dbReference type="GO" id="GO:0003723">
    <property type="term" value="F:RNA binding"/>
    <property type="evidence" value="ECO:0007669"/>
    <property type="project" value="InterPro"/>
</dbReference>
<organism evidence="4 5">
    <name type="scientific">Triparma columacea</name>
    <dbReference type="NCBI Taxonomy" id="722753"/>
    <lineage>
        <taxon>Eukaryota</taxon>
        <taxon>Sar</taxon>
        <taxon>Stramenopiles</taxon>
        <taxon>Ochrophyta</taxon>
        <taxon>Bolidophyceae</taxon>
        <taxon>Parmales</taxon>
        <taxon>Triparmaceae</taxon>
        <taxon>Triparma</taxon>
    </lineage>
</organism>
<dbReference type="PANTHER" id="PTHR21600">
    <property type="entry name" value="MITOCHONDRIAL RNA PSEUDOURIDINE SYNTHASE"/>
    <property type="match status" value="1"/>
</dbReference>
<dbReference type="InterPro" id="IPR006145">
    <property type="entry name" value="PsdUridine_synth_RsuA/RluA"/>
</dbReference>
<evidence type="ECO:0000259" key="3">
    <source>
        <dbReference type="Pfam" id="PF00849"/>
    </source>
</evidence>
<protein>
    <recommendedName>
        <fullName evidence="3">Pseudouridine synthase RsuA/RluA-like domain-containing protein</fullName>
    </recommendedName>
</protein>
<dbReference type="SUPFAM" id="SSF55120">
    <property type="entry name" value="Pseudouridine synthase"/>
    <property type="match status" value="1"/>
</dbReference>
<dbReference type="Proteomes" id="UP001165065">
    <property type="component" value="Unassembled WGS sequence"/>
</dbReference>
<evidence type="ECO:0000256" key="1">
    <source>
        <dbReference type="ARBA" id="ARBA00010876"/>
    </source>
</evidence>
<evidence type="ECO:0000313" key="5">
    <source>
        <dbReference type="Proteomes" id="UP001165065"/>
    </source>
</evidence>
<keyword evidence="2" id="KW-0732">Signal</keyword>
<feature type="domain" description="Pseudouridine synthase RsuA/RluA-like" evidence="3">
    <location>
        <begin position="25"/>
        <end position="174"/>
    </location>
</feature>
<feature type="chain" id="PRO_5040910511" description="Pseudouridine synthase RsuA/RluA-like domain-containing protein" evidence="2">
    <location>
        <begin position="22"/>
        <end position="241"/>
    </location>
</feature>
<dbReference type="GO" id="GO:0000455">
    <property type="term" value="P:enzyme-directed rRNA pseudouridine synthesis"/>
    <property type="evidence" value="ECO:0007669"/>
    <property type="project" value="TreeGrafter"/>
</dbReference>
<sequence length="241" mass="26808">MNLIVFSLRAFLLVYVPVVYRSPSYIVVSKPSGVPMHGEDSLLQIVREQEQLGGGSCHLVHRLDTPTSGLVILPTSSESAGKIARGFQNRERDGSDLITKFYVALVSKKPSKKMGTISGTIRKTRGGSYKLTKDSSPPLSRTKFKDLGSTTDGRRIVLMRPLTGLTHQLRVTLKALGSPIIGDERYGGSEAERLMLHATGIIVDECLDVGEKEEVWGKPDFVNEGEWEMIQEESKNKWWYK</sequence>
<comment type="similarity">
    <text evidence="1">Belongs to the pseudouridine synthase RluA family.</text>
</comment>
<evidence type="ECO:0000313" key="4">
    <source>
        <dbReference type="EMBL" id="GMI46284.1"/>
    </source>
</evidence>
<accession>A0A9W7LD92</accession>
<dbReference type="InterPro" id="IPR050188">
    <property type="entry name" value="RluA_PseudoU_synthase"/>
</dbReference>
<evidence type="ECO:0000256" key="2">
    <source>
        <dbReference type="SAM" id="SignalP"/>
    </source>
</evidence>
<gene>
    <name evidence="4" type="ORF">TrCOL_g2130</name>
</gene>
<dbReference type="Pfam" id="PF00849">
    <property type="entry name" value="PseudoU_synth_2"/>
    <property type="match status" value="1"/>
</dbReference>
<proteinExistence type="inferred from homology"/>
<dbReference type="CDD" id="cd02869">
    <property type="entry name" value="PseudoU_synth_RluA_like"/>
    <property type="match status" value="1"/>
</dbReference>
<name>A0A9W7LD92_9STRA</name>
<dbReference type="PANTHER" id="PTHR21600:SF87">
    <property type="entry name" value="RNA PSEUDOURIDYLATE SYNTHASE DOMAIN-CONTAINING PROTEIN 1"/>
    <property type="match status" value="1"/>
</dbReference>
<dbReference type="GO" id="GO:0009982">
    <property type="term" value="F:pseudouridine synthase activity"/>
    <property type="evidence" value="ECO:0007669"/>
    <property type="project" value="InterPro"/>
</dbReference>
<comment type="caution">
    <text evidence="4">The sequence shown here is derived from an EMBL/GenBank/DDBJ whole genome shotgun (WGS) entry which is preliminary data.</text>
</comment>
<reference evidence="5" key="1">
    <citation type="journal article" date="2023" name="Commun. Biol.">
        <title>Genome analysis of Parmales, the sister group of diatoms, reveals the evolutionary specialization of diatoms from phago-mixotrophs to photoautotrophs.</title>
        <authorList>
            <person name="Ban H."/>
            <person name="Sato S."/>
            <person name="Yoshikawa S."/>
            <person name="Yamada K."/>
            <person name="Nakamura Y."/>
            <person name="Ichinomiya M."/>
            <person name="Sato N."/>
            <person name="Blanc-Mathieu R."/>
            <person name="Endo H."/>
            <person name="Kuwata A."/>
            <person name="Ogata H."/>
        </authorList>
    </citation>
    <scope>NUCLEOTIDE SEQUENCE [LARGE SCALE GENOMIC DNA]</scope>
</reference>